<feature type="region of interest" description="Disordered" evidence="1">
    <location>
        <begin position="111"/>
        <end position="133"/>
    </location>
</feature>
<organism evidence="3 4">
    <name type="scientific">Cryobacterium zhongshanensis</name>
    <dbReference type="NCBI Taxonomy" id="2928153"/>
    <lineage>
        <taxon>Bacteria</taxon>
        <taxon>Bacillati</taxon>
        <taxon>Actinomycetota</taxon>
        <taxon>Actinomycetes</taxon>
        <taxon>Micrococcales</taxon>
        <taxon>Microbacteriaceae</taxon>
        <taxon>Cryobacterium</taxon>
    </lineage>
</organism>
<evidence type="ECO:0000256" key="2">
    <source>
        <dbReference type="SAM" id="Phobius"/>
    </source>
</evidence>
<dbReference type="Proteomes" id="UP001165341">
    <property type="component" value="Unassembled WGS sequence"/>
</dbReference>
<feature type="transmembrane region" description="Helical" evidence="2">
    <location>
        <begin position="7"/>
        <end position="28"/>
    </location>
</feature>
<dbReference type="RefSeq" id="WP_243011911.1">
    <property type="nucleotide sequence ID" value="NZ_JALGAR010000002.1"/>
</dbReference>
<feature type="transmembrane region" description="Helical" evidence="2">
    <location>
        <begin position="85"/>
        <end position="103"/>
    </location>
</feature>
<keyword evidence="4" id="KW-1185">Reference proteome</keyword>
<protein>
    <submittedName>
        <fullName evidence="3">Uncharacterized protein</fullName>
    </submittedName>
</protein>
<dbReference type="AlphaFoldDB" id="A0AA41QW05"/>
<keyword evidence="2" id="KW-1133">Transmembrane helix</keyword>
<proteinExistence type="predicted"/>
<name>A0AA41QW05_9MICO</name>
<feature type="transmembrane region" description="Helical" evidence="2">
    <location>
        <begin position="60"/>
        <end position="79"/>
    </location>
</feature>
<evidence type="ECO:0000313" key="4">
    <source>
        <dbReference type="Proteomes" id="UP001165341"/>
    </source>
</evidence>
<accession>A0AA41QW05</accession>
<comment type="caution">
    <text evidence="3">The sequence shown here is derived from an EMBL/GenBank/DDBJ whole genome shotgun (WGS) entry which is preliminary data.</text>
</comment>
<sequence>MNGRRPTPWGIVAIAAGAAGLVAAAGLLPTPVQAVLVAALVLAGPGSVLRIWVPMPASTAAVLVPAIGLTTLILLTTAMETLGHWQPAASLLTLSGVAIVGGLSRWRAARGAPDAPVPAGPAGIAPTRTEEAP</sequence>
<feature type="transmembrane region" description="Helical" evidence="2">
    <location>
        <begin position="34"/>
        <end position="53"/>
    </location>
</feature>
<gene>
    <name evidence="3" type="ORF">MQH31_10000</name>
</gene>
<keyword evidence="2" id="KW-0812">Transmembrane</keyword>
<keyword evidence="2" id="KW-0472">Membrane</keyword>
<dbReference type="EMBL" id="JALGAR010000002">
    <property type="protein sequence ID" value="MCI4658137.1"/>
    <property type="molecule type" value="Genomic_DNA"/>
</dbReference>
<evidence type="ECO:0000256" key="1">
    <source>
        <dbReference type="SAM" id="MobiDB-lite"/>
    </source>
</evidence>
<reference evidence="3" key="1">
    <citation type="submission" date="2022-03" db="EMBL/GenBank/DDBJ databases">
        <title>Cryobacterium sp. nov. strain ZS14-85, isolated from Antarctic soil.</title>
        <authorList>
            <person name="Li J."/>
            <person name="Niu G."/>
        </authorList>
    </citation>
    <scope>NUCLEOTIDE SEQUENCE</scope>
    <source>
        <strain evidence="3">ZS14-85</strain>
    </source>
</reference>
<evidence type="ECO:0000313" key="3">
    <source>
        <dbReference type="EMBL" id="MCI4658137.1"/>
    </source>
</evidence>